<reference evidence="1" key="1">
    <citation type="submission" date="2022-08" db="EMBL/GenBank/DDBJ databases">
        <title>Genome Sequence of Fusarium decemcellulare.</title>
        <authorList>
            <person name="Buettner E."/>
        </authorList>
    </citation>
    <scope>NUCLEOTIDE SEQUENCE</scope>
    <source>
        <strain evidence="1">Babe19</strain>
    </source>
</reference>
<accession>A0ACC1T0G8</accession>
<sequence>MNILPRADNALTVNPPDGVNSSLSVNGSDWLWTVTAIYTASFLGLVILSFAAHESRRVFHYIFTVVLLVGSVSYYVQASDLGWTPIPISDDDHTMTQLFFAKYINWVVAFPSLALALGLLCGISWTTIVCNIAVSWFWVLTYLATAFISSDYKWGAFAFGTLAYVILAMSTINESHEAAEPLGIGRDYRLLSGWLNLLWLLYPVAFGLSDGSHKIGVTAGFVFFGVLDVLMVPVLAFAFLFLSRKWDWDKLNLAFSDVRVRQHRSGKGASSADASTAAV</sequence>
<evidence type="ECO:0000313" key="2">
    <source>
        <dbReference type="Proteomes" id="UP001148629"/>
    </source>
</evidence>
<dbReference type="EMBL" id="JANRMS010000010">
    <property type="protein sequence ID" value="KAJ3549978.1"/>
    <property type="molecule type" value="Genomic_DNA"/>
</dbReference>
<evidence type="ECO:0000313" key="1">
    <source>
        <dbReference type="EMBL" id="KAJ3549978.1"/>
    </source>
</evidence>
<dbReference type="Proteomes" id="UP001148629">
    <property type="component" value="Unassembled WGS sequence"/>
</dbReference>
<keyword evidence="2" id="KW-1185">Reference proteome</keyword>
<name>A0ACC1T0G8_9HYPO</name>
<protein>
    <submittedName>
        <fullName evidence="1">Uncharacterized protein</fullName>
    </submittedName>
</protein>
<gene>
    <name evidence="1" type="ORF">NM208_g234</name>
</gene>
<organism evidence="1 2">
    <name type="scientific">Fusarium decemcellulare</name>
    <dbReference type="NCBI Taxonomy" id="57161"/>
    <lineage>
        <taxon>Eukaryota</taxon>
        <taxon>Fungi</taxon>
        <taxon>Dikarya</taxon>
        <taxon>Ascomycota</taxon>
        <taxon>Pezizomycotina</taxon>
        <taxon>Sordariomycetes</taxon>
        <taxon>Hypocreomycetidae</taxon>
        <taxon>Hypocreales</taxon>
        <taxon>Nectriaceae</taxon>
        <taxon>Fusarium</taxon>
        <taxon>Fusarium decemcellulare species complex</taxon>
    </lineage>
</organism>
<comment type="caution">
    <text evidence="1">The sequence shown here is derived from an EMBL/GenBank/DDBJ whole genome shotgun (WGS) entry which is preliminary data.</text>
</comment>
<proteinExistence type="predicted"/>